<sequence length="180" mass="20824">METKMSIVDRRYWANIKMTEKFINVKTHYGYRIFQYDHSGENIYLSPEVNNIDFGLAILPALGASRFVVPAPRNDVVVHPDVEYDAPLHNYILTEERYKKWVTETMEKFGYKTKKAMFKNMKNCDVVKSAKDIKIRPWFHDKLESWSLDGISEEDNVVIPADSSAEEIGVAARLALSRCI</sequence>
<dbReference type="SUPFAM" id="SSF160207">
    <property type="entry name" value="NMB0488-like"/>
    <property type="match status" value="1"/>
</dbReference>
<dbReference type="InterPro" id="IPR009888">
    <property type="entry name" value="CdiI_Proteobact"/>
</dbReference>
<comment type="caution">
    <text evidence="1">The sequence shown here is derived from an EMBL/GenBank/DDBJ whole genome shotgun (WGS) entry which is preliminary data.</text>
</comment>
<reference evidence="2" key="1">
    <citation type="journal article" date="2019" name="Int. J. Syst. Evol. Microbiol.">
        <title>The Global Catalogue of Microorganisms (GCM) 10K type strain sequencing project: providing services to taxonomists for standard genome sequencing and annotation.</title>
        <authorList>
            <consortium name="The Broad Institute Genomics Platform"/>
            <consortium name="The Broad Institute Genome Sequencing Center for Infectious Disease"/>
            <person name="Wu L."/>
            <person name="Ma J."/>
        </authorList>
    </citation>
    <scope>NUCLEOTIDE SEQUENCE [LARGE SCALE GENOMIC DNA]</scope>
    <source>
        <strain evidence="2">CCM 7132</strain>
    </source>
</reference>
<accession>A0ABQ1M094</accession>
<evidence type="ECO:0008006" key="3">
    <source>
        <dbReference type="Google" id="ProtNLM"/>
    </source>
</evidence>
<protein>
    <recommendedName>
        <fullName evidence="3">DUF1436 family protein</fullName>
    </recommendedName>
</protein>
<dbReference type="Pfam" id="PF07262">
    <property type="entry name" value="CdiI"/>
    <property type="match status" value="1"/>
</dbReference>
<dbReference type="CDD" id="cd13445">
    <property type="entry name" value="CDI_inhibitor_EC869_like"/>
    <property type="match status" value="1"/>
</dbReference>
<dbReference type="Gene3D" id="3.40.1590.10">
    <property type="entry name" value="NMB0488-like"/>
    <property type="match status" value="1"/>
</dbReference>
<keyword evidence="2" id="KW-1185">Reference proteome</keyword>
<proteinExistence type="predicted"/>
<dbReference type="EMBL" id="BMCH01000004">
    <property type="protein sequence ID" value="GGC32659.1"/>
    <property type="molecule type" value="Genomic_DNA"/>
</dbReference>
<dbReference type="InterPro" id="IPR037891">
    <property type="entry name" value="Cdil-like_sf"/>
</dbReference>
<evidence type="ECO:0000313" key="2">
    <source>
        <dbReference type="Proteomes" id="UP000637769"/>
    </source>
</evidence>
<dbReference type="Proteomes" id="UP000637769">
    <property type="component" value="Unassembled WGS sequence"/>
</dbReference>
<organism evidence="1 2">
    <name type="scientific">Asaia siamensis</name>
    <dbReference type="NCBI Taxonomy" id="110479"/>
    <lineage>
        <taxon>Bacteria</taxon>
        <taxon>Pseudomonadati</taxon>
        <taxon>Pseudomonadota</taxon>
        <taxon>Alphaproteobacteria</taxon>
        <taxon>Acetobacterales</taxon>
        <taxon>Acetobacteraceae</taxon>
        <taxon>Asaia</taxon>
    </lineage>
</organism>
<evidence type="ECO:0000313" key="1">
    <source>
        <dbReference type="EMBL" id="GGC32659.1"/>
    </source>
</evidence>
<gene>
    <name evidence="1" type="ORF">GCM10007207_17690</name>
</gene>
<name>A0ABQ1M094_9PROT</name>